<dbReference type="InterPro" id="IPR011032">
    <property type="entry name" value="GroES-like_sf"/>
</dbReference>
<dbReference type="SUPFAM" id="SSF51735">
    <property type="entry name" value="NAD(P)-binding Rossmann-fold domains"/>
    <property type="match status" value="1"/>
</dbReference>
<keyword evidence="1" id="KW-0560">Oxidoreductase</keyword>
<dbReference type="Proteomes" id="UP000604046">
    <property type="component" value="Unassembled WGS sequence"/>
</dbReference>
<evidence type="ECO:0000259" key="3">
    <source>
        <dbReference type="Pfam" id="PF08240"/>
    </source>
</evidence>
<keyword evidence="5" id="KW-1185">Reference proteome</keyword>
<evidence type="ECO:0000313" key="5">
    <source>
        <dbReference type="Proteomes" id="UP000604046"/>
    </source>
</evidence>
<dbReference type="EMBL" id="CAJNDS010002806">
    <property type="protein sequence ID" value="CAE7604784.1"/>
    <property type="molecule type" value="Genomic_DNA"/>
</dbReference>
<organism evidence="4 5">
    <name type="scientific">Symbiodinium natans</name>
    <dbReference type="NCBI Taxonomy" id="878477"/>
    <lineage>
        <taxon>Eukaryota</taxon>
        <taxon>Sar</taxon>
        <taxon>Alveolata</taxon>
        <taxon>Dinophyceae</taxon>
        <taxon>Suessiales</taxon>
        <taxon>Symbiodiniaceae</taxon>
        <taxon>Symbiodinium</taxon>
    </lineage>
</organism>
<dbReference type="Gene3D" id="3.40.50.720">
    <property type="entry name" value="NAD(P)-binding Rossmann-like Domain"/>
    <property type="match status" value="1"/>
</dbReference>
<dbReference type="OrthoDB" id="434448at2759"/>
<gene>
    <name evidence="4" type="primary">ydjJ</name>
    <name evidence="4" type="ORF">SNAT2548_LOCUS34397</name>
</gene>
<dbReference type="GO" id="GO:0016491">
    <property type="term" value="F:oxidoreductase activity"/>
    <property type="evidence" value="ECO:0007669"/>
    <property type="project" value="UniProtKB-KW"/>
</dbReference>
<dbReference type="Gene3D" id="3.90.180.10">
    <property type="entry name" value="Medium-chain alcohol dehydrogenases, catalytic domain"/>
    <property type="match status" value="1"/>
</dbReference>
<dbReference type="Pfam" id="PF00107">
    <property type="entry name" value="ADH_zinc_N"/>
    <property type="match status" value="1"/>
</dbReference>
<protein>
    <submittedName>
        <fullName evidence="4">YdjJ protein</fullName>
    </submittedName>
</protein>
<sequence>MNIDPAKELRIGLHRAQHGNMSAAASIGREASEALLRGMIWTTFVDPGDAEVNFHRSTLFAKLRLQPESADINCSCCAARLFSSKALRVVDSPRPLLDECPPGSLLIRARYASLCGSDIPYFRDMTSRAASCYWDRDGFCGHEVVGEVLASSSERFAKGDTVLSLPSSYFKAHVASQQEWYNEAVHGVLLTNFPVRGGFSEIFTSHELCTYKIKECVPHMLAAQAVGTLLRMFRRLPPFFGKSVVILGQGQNGLMATRLVAQLCARHIIAVEPLAFRRRLAEQFGATKAVAPEDAAAAVAAVTGDRGADVVLEMVGHNQATINDALELVAKRGTVVAFGVPDDAVYSTFQFAKFFRKNVTLMSSVIPDPGVDFPEAVELLERGSFSTEGIFTHVLPLAEIQEAFTLASEYRENVVKVVIDFQ</sequence>
<dbReference type="InterPro" id="IPR013154">
    <property type="entry name" value="ADH-like_N"/>
</dbReference>
<dbReference type="InterPro" id="IPR013149">
    <property type="entry name" value="ADH-like_C"/>
</dbReference>
<name>A0A812UXC6_9DINO</name>
<dbReference type="SUPFAM" id="SSF50129">
    <property type="entry name" value="GroES-like"/>
    <property type="match status" value="1"/>
</dbReference>
<reference evidence="4" key="1">
    <citation type="submission" date="2021-02" db="EMBL/GenBank/DDBJ databases">
        <authorList>
            <person name="Dougan E. K."/>
            <person name="Rhodes N."/>
            <person name="Thang M."/>
            <person name="Chan C."/>
        </authorList>
    </citation>
    <scope>NUCLEOTIDE SEQUENCE</scope>
</reference>
<dbReference type="PANTHER" id="PTHR43401:SF2">
    <property type="entry name" value="L-THREONINE 3-DEHYDROGENASE"/>
    <property type="match status" value="1"/>
</dbReference>
<dbReference type="InterPro" id="IPR050129">
    <property type="entry name" value="Zn_alcohol_dh"/>
</dbReference>
<evidence type="ECO:0000313" key="4">
    <source>
        <dbReference type="EMBL" id="CAE7604784.1"/>
    </source>
</evidence>
<dbReference type="PANTHER" id="PTHR43401">
    <property type="entry name" value="L-THREONINE 3-DEHYDROGENASE"/>
    <property type="match status" value="1"/>
</dbReference>
<accession>A0A812UXC6</accession>
<proteinExistence type="predicted"/>
<dbReference type="Pfam" id="PF08240">
    <property type="entry name" value="ADH_N"/>
    <property type="match status" value="1"/>
</dbReference>
<feature type="domain" description="Alcohol dehydrogenase-like N-terminal" evidence="3">
    <location>
        <begin position="102"/>
        <end position="213"/>
    </location>
</feature>
<evidence type="ECO:0000259" key="2">
    <source>
        <dbReference type="Pfam" id="PF00107"/>
    </source>
</evidence>
<dbReference type="AlphaFoldDB" id="A0A812UXC6"/>
<comment type="caution">
    <text evidence="4">The sequence shown here is derived from an EMBL/GenBank/DDBJ whole genome shotgun (WGS) entry which is preliminary data.</text>
</comment>
<dbReference type="InterPro" id="IPR036291">
    <property type="entry name" value="NAD(P)-bd_dom_sf"/>
</dbReference>
<feature type="domain" description="Alcohol dehydrogenase-like C-terminal" evidence="2">
    <location>
        <begin position="253"/>
        <end position="381"/>
    </location>
</feature>
<evidence type="ECO:0000256" key="1">
    <source>
        <dbReference type="ARBA" id="ARBA00023002"/>
    </source>
</evidence>